<evidence type="ECO:0000256" key="9">
    <source>
        <dbReference type="HAMAP-Rule" id="MF_01200"/>
    </source>
</evidence>
<evidence type="ECO:0000256" key="12">
    <source>
        <dbReference type="RuleBase" id="RU000512"/>
    </source>
</evidence>
<dbReference type="EC" id="4.1.1.23" evidence="9"/>
<dbReference type="InterPro" id="IPR047596">
    <property type="entry name" value="OMPdecase_bac"/>
</dbReference>
<sequence>MNLDPREKLIVALDFARAEQALTFVEEMGDAVLFYKIGLELFSASGPAIVKDIKSLGKKVFLDLKFHDIPATVAAASARAVEIGADMFNVHSLGGVAMMRAAAASALEASEALGTEPPVVLAVTVLTSLDIRTLQEEIGISTDNLREFVVEKARQAREAGLGGVVASAQEAADIRSACGSELEVVTPGIRPAWAPTDDQRRITTPSEAVALGASRIVVGRPITRADDPFEAIEKIVAELAEKA</sequence>
<dbReference type="EMBL" id="QZKU01000115">
    <property type="protein sequence ID" value="RJP17425.1"/>
    <property type="molecule type" value="Genomic_DNA"/>
</dbReference>
<dbReference type="GO" id="GO:0006207">
    <property type="term" value="P:'de novo' pyrimidine nucleobase biosynthetic process"/>
    <property type="evidence" value="ECO:0007669"/>
    <property type="project" value="InterPro"/>
</dbReference>
<evidence type="ECO:0000256" key="10">
    <source>
        <dbReference type="PIRSR" id="PIRSR614732-1"/>
    </source>
</evidence>
<comment type="function">
    <text evidence="1 9">Catalyzes the decarboxylation of orotidine 5'-monophosphate (OMP) to uridine 5'-monophosphate (UMP).</text>
</comment>
<organism evidence="14 15">
    <name type="scientific">Abyssobacteria bacterium (strain SURF_5)</name>
    <dbReference type="NCBI Taxonomy" id="2093360"/>
    <lineage>
        <taxon>Bacteria</taxon>
        <taxon>Pseudomonadati</taxon>
        <taxon>Candidatus Hydrogenedentota</taxon>
        <taxon>Candidatus Abyssobacteria</taxon>
    </lineage>
</organism>
<comment type="subunit">
    <text evidence="3 9">Homodimer.</text>
</comment>
<feature type="binding site" evidence="9">
    <location>
        <begin position="63"/>
        <end position="72"/>
    </location>
    <ligand>
        <name>substrate</name>
    </ligand>
</feature>
<evidence type="ECO:0000256" key="4">
    <source>
        <dbReference type="ARBA" id="ARBA00022793"/>
    </source>
</evidence>
<dbReference type="NCBIfam" id="NF001273">
    <property type="entry name" value="PRK00230.1"/>
    <property type="match status" value="1"/>
</dbReference>
<feature type="active site" description="Proton donor" evidence="9">
    <location>
        <position position="65"/>
    </location>
</feature>
<evidence type="ECO:0000256" key="2">
    <source>
        <dbReference type="ARBA" id="ARBA00004861"/>
    </source>
</evidence>
<dbReference type="SMART" id="SM00934">
    <property type="entry name" value="OMPdecase"/>
    <property type="match status" value="1"/>
</dbReference>
<dbReference type="PANTHER" id="PTHR32119:SF2">
    <property type="entry name" value="OROTIDINE 5'-PHOSPHATE DECARBOXYLASE"/>
    <property type="match status" value="1"/>
</dbReference>
<dbReference type="UniPathway" id="UPA00070">
    <property type="reaction ID" value="UER00120"/>
</dbReference>
<evidence type="ECO:0000256" key="11">
    <source>
        <dbReference type="PIRSR" id="PIRSR614732-2"/>
    </source>
</evidence>
<dbReference type="InterPro" id="IPR013785">
    <property type="entry name" value="Aldolase_TIM"/>
</dbReference>
<protein>
    <recommendedName>
        <fullName evidence="9">Orotidine 5'-phosphate decarboxylase</fullName>
        <ecNumber evidence="9">4.1.1.23</ecNumber>
    </recommendedName>
    <alternativeName>
        <fullName evidence="9">OMP decarboxylase</fullName>
        <shortName evidence="9">OMPDCase</shortName>
        <shortName evidence="9">OMPdecase</shortName>
    </alternativeName>
</protein>
<keyword evidence="6 9" id="KW-0456">Lyase</keyword>
<dbReference type="HAMAP" id="MF_01200_B">
    <property type="entry name" value="OMPdecase_type1_B"/>
    <property type="match status" value="1"/>
</dbReference>
<dbReference type="InterPro" id="IPR011060">
    <property type="entry name" value="RibuloseP-bd_barrel"/>
</dbReference>
<dbReference type="NCBIfam" id="TIGR01740">
    <property type="entry name" value="pyrF"/>
    <property type="match status" value="1"/>
</dbReference>
<dbReference type="Pfam" id="PF00215">
    <property type="entry name" value="OMPdecase"/>
    <property type="match status" value="1"/>
</dbReference>
<evidence type="ECO:0000256" key="6">
    <source>
        <dbReference type="ARBA" id="ARBA00023239"/>
    </source>
</evidence>
<dbReference type="SUPFAM" id="SSF51366">
    <property type="entry name" value="Ribulose-phoshate binding barrel"/>
    <property type="match status" value="1"/>
</dbReference>
<evidence type="ECO:0000313" key="15">
    <source>
        <dbReference type="Proteomes" id="UP000265882"/>
    </source>
</evidence>
<comment type="caution">
    <text evidence="14">The sequence shown here is derived from an EMBL/GenBank/DDBJ whole genome shotgun (WGS) entry which is preliminary data.</text>
</comment>
<keyword evidence="4 9" id="KW-0210">Decarboxylase</keyword>
<dbReference type="FunFam" id="3.20.20.70:FF:000015">
    <property type="entry name" value="Orotidine 5'-phosphate decarboxylase"/>
    <property type="match status" value="1"/>
</dbReference>
<keyword evidence="5 9" id="KW-0665">Pyrimidine biosynthesis</keyword>
<feature type="binding site" evidence="9 11">
    <location>
        <position position="14"/>
    </location>
    <ligand>
        <name>substrate</name>
    </ligand>
</feature>
<feature type="binding site" evidence="9 11">
    <location>
        <position position="199"/>
    </location>
    <ligand>
        <name>substrate</name>
    </ligand>
</feature>
<feature type="binding site" evidence="9 11">
    <location>
        <position position="36"/>
    </location>
    <ligand>
        <name>substrate</name>
    </ligand>
</feature>
<comment type="catalytic activity">
    <reaction evidence="7 9 12">
        <text>orotidine 5'-phosphate + H(+) = UMP + CO2</text>
        <dbReference type="Rhea" id="RHEA:11596"/>
        <dbReference type="ChEBI" id="CHEBI:15378"/>
        <dbReference type="ChEBI" id="CHEBI:16526"/>
        <dbReference type="ChEBI" id="CHEBI:57538"/>
        <dbReference type="ChEBI" id="CHEBI:57865"/>
        <dbReference type="EC" id="4.1.1.23"/>
    </reaction>
</comment>
<dbReference type="InterPro" id="IPR018089">
    <property type="entry name" value="OMPdecase_AS"/>
</dbReference>
<feature type="active site" description="For OMPdecase activity" evidence="10">
    <location>
        <position position="68"/>
    </location>
</feature>
<dbReference type="GO" id="GO:0044205">
    <property type="term" value="P:'de novo' UMP biosynthetic process"/>
    <property type="evidence" value="ECO:0007669"/>
    <property type="project" value="UniProtKB-UniRule"/>
</dbReference>
<proteinExistence type="inferred from homology"/>
<feature type="binding site" evidence="9 11">
    <location>
        <position position="219"/>
    </location>
    <ligand>
        <name>substrate</name>
    </ligand>
</feature>
<dbReference type="PANTHER" id="PTHR32119">
    <property type="entry name" value="OROTIDINE 5'-PHOSPHATE DECARBOXYLASE"/>
    <property type="match status" value="1"/>
</dbReference>
<feature type="domain" description="Orotidine 5'-phosphate decarboxylase" evidence="13">
    <location>
        <begin position="8"/>
        <end position="235"/>
    </location>
</feature>
<dbReference type="GO" id="GO:0005829">
    <property type="term" value="C:cytosol"/>
    <property type="evidence" value="ECO:0007669"/>
    <property type="project" value="TreeGrafter"/>
</dbReference>
<dbReference type="Proteomes" id="UP000265882">
    <property type="component" value="Unassembled WGS sequence"/>
</dbReference>
<evidence type="ECO:0000256" key="3">
    <source>
        <dbReference type="ARBA" id="ARBA00011738"/>
    </source>
</evidence>
<dbReference type="Gene3D" id="3.20.20.70">
    <property type="entry name" value="Aldolase class I"/>
    <property type="match status" value="1"/>
</dbReference>
<evidence type="ECO:0000256" key="8">
    <source>
        <dbReference type="ARBA" id="ARBA00061012"/>
    </source>
</evidence>
<accession>A0A3A4NFD4</accession>
<feature type="binding site" evidence="9 11">
    <location>
        <position position="220"/>
    </location>
    <ligand>
        <name>substrate</name>
    </ligand>
</feature>
<dbReference type="InterPro" id="IPR001754">
    <property type="entry name" value="OMPdeCOase_dom"/>
</dbReference>
<feature type="active site" description="For OMPdecase activity" evidence="10">
    <location>
        <position position="65"/>
    </location>
</feature>
<evidence type="ECO:0000313" key="14">
    <source>
        <dbReference type="EMBL" id="RJP17425.1"/>
    </source>
</evidence>
<feature type="binding site" evidence="9 11">
    <location>
        <position position="190"/>
    </location>
    <ligand>
        <name>substrate</name>
    </ligand>
</feature>
<comment type="pathway">
    <text evidence="2 9 12">Pyrimidine metabolism; UMP biosynthesis via de novo pathway; UMP from orotate: step 2/2.</text>
</comment>
<dbReference type="AlphaFoldDB" id="A0A3A4NFD4"/>
<evidence type="ECO:0000256" key="5">
    <source>
        <dbReference type="ARBA" id="ARBA00022975"/>
    </source>
</evidence>
<dbReference type="CDD" id="cd04725">
    <property type="entry name" value="OMP_decarboxylase_like"/>
    <property type="match status" value="1"/>
</dbReference>
<feature type="active site" description="For OMPdecase activity" evidence="10">
    <location>
        <position position="63"/>
    </location>
</feature>
<name>A0A3A4NFD4_ABYX5</name>
<evidence type="ECO:0000256" key="1">
    <source>
        <dbReference type="ARBA" id="ARBA00002356"/>
    </source>
</evidence>
<reference evidence="14 15" key="1">
    <citation type="journal article" date="2017" name="ISME J.">
        <title>Energy and carbon metabolisms in a deep terrestrial subsurface fluid microbial community.</title>
        <authorList>
            <person name="Momper L."/>
            <person name="Jungbluth S.P."/>
            <person name="Lee M.D."/>
            <person name="Amend J.P."/>
        </authorList>
    </citation>
    <scope>NUCLEOTIDE SEQUENCE [LARGE SCALE GENOMIC DNA]</scope>
    <source>
        <strain evidence="14">SURF_5</strain>
    </source>
</reference>
<gene>
    <name evidence="9" type="primary">pyrF</name>
    <name evidence="14" type="ORF">C4520_16820</name>
</gene>
<evidence type="ECO:0000259" key="13">
    <source>
        <dbReference type="SMART" id="SM00934"/>
    </source>
</evidence>
<dbReference type="PROSITE" id="PS00156">
    <property type="entry name" value="OMPDECASE"/>
    <property type="match status" value="1"/>
</dbReference>
<dbReference type="InterPro" id="IPR014732">
    <property type="entry name" value="OMPdecase"/>
</dbReference>
<feature type="binding site" evidence="9 11">
    <location>
        <position position="127"/>
    </location>
    <ligand>
        <name>substrate</name>
    </ligand>
</feature>
<dbReference type="GO" id="GO:0004590">
    <property type="term" value="F:orotidine-5'-phosphate decarboxylase activity"/>
    <property type="evidence" value="ECO:0007669"/>
    <property type="project" value="UniProtKB-UniRule"/>
</dbReference>
<evidence type="ECO:0000256" key="7">
    <source>
        <dbReference type="ARBA" id="ARBA00049157"/>
    </source>
</evidence>
<comment type="similarity">
    <text evidence="8 9">Belongs to the OMP decarboxylase family. Type 1 subfamily.</text>
</comment>